<evidence type="ECO:0000313" key="4">
    <source>
        <dbReference type="Proteomes" id="UP001213504"/>
    </source>
</evidence>
<dbReference type="RefSeq" id="WP_083229424.1">
    <property type="nucleotide sequence ID" value="NZ_CP121270.1"/>
</dbReference>
<evidence type="ECO:0000313" key="1">
    <source>
        <dbReference type="EMBL" id="MDF6104056.1"/>
    </source>
</evidence>
<protein>
    <submittedName>
        <fullName evidence="2">Uncharacterized protein</fullName>
    </submittedName>
</protein>
<dbReference type="EMBL" id="CP121270">
    <property type="protein sequence ID" value="WFP27234.1"/>
    <property type="molecule type" value="Genomic_DNA"/>
</dbReference>
<accession>A0AAX3TD88</accession>
<evidence type="ECO:0000313" key="2">
    <source>
        <dbReference type="EMBL" id="WFP27234.1"/>
    </source>
</evidence>
<reference evidence="1" key="2">
    <citation type="submission" date="2022-01" db="EMBL/GenBank/DDBJ databases">
        <authorList>
            <person name="Sanchez-Suarez J."/>
            <person name="Villamil L."/>
            <person name="Diaz L.E."/>
        </authorList>
    </citation>
    <scope>NUCLEOTIDE SEQUENCE</scope>
    <source>
        <strain evidence="1">EUFUS-Z928</strain>
    </source>
</reference>
<dbReference type="EMBL" id="JAKJLQ010000048">
    <property type="protein sequence ID" value="MDF6104056.1"/>
    <property type="molecule type" value="Genomic_DNA"/>
</dbReference>
<reference evidence="2" key="3">
    <citation type="submission" date="2023-04" db="EMBL/GenBank/DDBJ databases">
        <title>Complete genome sequence of a phthalic acid esters degrading bacterial strain.</title>
        <authorList>
            <person name="Weng L."/>
            <person name="Jia Y."/>
            <person name="Ren L."/>
        </authorList>
    </citation>
    <scope>NUCLEOTIDE SEQUENCE</scope>
    <source>
        <strain evidence="2">RL-LY01</strain>
    </source>
</reference>
<organism evidence="2 4">
    <name type="scientific">Gordonia hongkongensis</name>
    <dbReference type="NCBI Taxonomy" id="1701090"/>
    <lineage>
        <taxon>Bacteria</taxon>
        <taxon>Bacillati</taxon>
        <taxon>Actinomycetota</taxon>
        <taxon>Actinomycetes</taxon>
        <taxon>Mycobacteriales</taxon>
        <taxon>Gordoniaceae</taxon>
        <taxon>Gordonia</taxon>
    </lineage>
</organism>
<evidence type="ECO:0000313" key="3">
    <source>
        <dbReference type="Proteomes" id="UP001152308"/>
    </source>
</evidence>
<dbReference type="Proteomes" id="UP001152308">
    <property type="component" value="Unassembled WGS sequence"/>
</dbReference>
<dbReference type="AlphaFoldDB" id="A0AAX3TD88"/>
<sequence length="29" mass="3179">MYPTTGAHPVNEPIMDIWADAGYEAGKWG</sequence>
<dbReference type="Proteomes" id="UP001213504">
    <property type="component" value="Chromosome"/>
</dbReference>
<reference evidence="1" key="1">
    <citation type="journal article" date="2022" name="Data Brief">
        <title>Draft genome sequence data of Gordonia hongkongensis strain EUFUS-Z928 isolated from the octocoral Eunicea fusca.</title>
        <authorList>
            <person name="Sanchez-Suarez J."/>
            <person name="Diaz L."/>
            <person name="Melo-Bolivar J."/>
            <person name="Villamil L."/>
        </authorList>
    </citation>
    <scope>NUCLEOTIDE SEQUENCE</scope>
    <source>
        <strain evidence="1">EUFUS-Z928</strain>
    </source>
</reference>
<gene>
    <name evidence="1" type="ORF">L2299_23810</name>
    <name evidence="2" type="ORF">P9A14_12415</name>
</gene>
<dbReference type="Pfam" id="PF08310">
    <property type="entry name" value="LGFP"/>
    <property type="match status" value="1"/>
</dbReference>
<keyword evidence="3" id="KW-1185">Reference proteome</keyword>
<dbReference type="InterPro" id="IPR013207">
    <property type="entry name" value="LGFP"/>
</dbReference>
<name>A0AAX3TD88_9ACTN</name>
<proteinExistence type="predicted"/>